<evidence type="ECO:0000313" key="7">
    <source>
        <dbReference type="Proteomes" id="UP000474802"/>
    </source>
</evidence>
<evidence type="ECO:0000256" key="3">
    <source>
        <dbReference type="ARBA" id="ARBA00022777"/>
    </source>
</evidence>
<accession>A0A6M1SBY2</accession>
<dbReference type="SUPFAM" id="SSF111331">
    <property type="entry name" value="NAD kinase/diacylglycerol kinase-like"/>
    <property type="match status" value="1"/>
</dbReference>
<evidence type="ECO:0000313" key="6">
    <source>
        <dbReference type="EMBL" id="NGP17277.1"/>
    </source>
</evidence>
<dbReference type="InterPro" id="IPR016064">
    <property type="entry name" value="NAD/diacylglycerol_kinase_sf"/>
</dbReference>
<evidence type="ECO:0000256" key="2">
    <source>
        <dbReference type="ARBA" id="ARBA00022741"/>
    </source>
</evidence>
<name>A0A6M1SBY2_9HYPH</name>
<dbReference type="Gene3D" id="2.60.200.40">
    <property type="match status" value="1"/>
</dbReference>
<dbReference type="Pfam" id="PF19279">
    <property type="entry name" value="YegS_C"/>
    <property type="match status" value="1"/>
</dbReference>
<dbReference type="PANTHER" id="PTHR12358">
    <property type="entry name" value="SPHINGOSINE KINASE"/>
    <property type="match status" value="1"/>
</dbReference>
<dbReference type="GO" id="GO:0005524">
    <property type="term" value="F:ATP binding"/>
    <property type="evidence" value="ECO:0007669"/>
    <property type="project" value="UniProtKB-KW"/>
</dbReference>
<dbReference type="PROSITE" id="PS50146">
    <property type="entry name" value="DAGK"/>
    <property type="match status" value="1"/>
</dbReference>
<dbReference type="InterPro" id="IPR017438">
    <property type="entry name" value="ATP-NAD_kinase_N"/>
</dbReference>
<dbReference type="InterPro" id="IPR050187">
    <property type="entry name" value="Lipid_Phosphate_FormReg"/>
</dbReference>
<evidence type="ECO:0000256" key="4">
    <source>
        <dbReference type="ARBA" id="ARBA00022840"/>
    </source>
</evidence>
<dbReference type="InterPro" id="IPR045540">
    <property type="entry name" value="YegS/DAGK_C"/>
</dbReference>
<sequence length="308" mass="33335">MSTKRYYVLLNENSGTAHALGLTKEKLSEMFEANGLEATIDADSSRSMSDRIEGALSSDAEVVVAAGGDGTITALAGAMIGSEKDLAILPLGTFNAVAKDLHLPLDLPSAVAALGSGTSQRIDAAEVNGRIFLQKVVIGLIPGLAAGREHLRGRETAMAKLGFMRYFFRRLARAKRMAVVIEPSNGARRVERVQAMAVACNAYDEGLGKFFSRKSLDRGTLTLYVLKRFTARDFVRLVTGMFIGRWRDDEALSMESVKEVTIDTRNTLIKVMFDGEVETFQTPLKFTIRPKALSVIVPAEAEATAVAA</sequence>
<keyword evidence="7" id="KW-1185">Reference proteome</keyword>
<dbReference type="Proteomes" id="UP000474802">
    <property type="component" value="Unassembled WGS sequence"/>
</dbReference>
<dbReference type="AlphaFoldDB" id="A0A6M1SBY2"/>
<gene>
    <name evidence="6" type="ORF">G5575_05955</name>
</gene>
<comment type="caution">
    <text evidence="6">The sequence shown here is derived from an EMBL/GenBank/DDBJ whole genome shotgun (WGS) entry which is preliminary data.</text>
</comment>
<keyword evidence="3 6" id="KW-0418">Kinase</keyword>
<protein>
    <submittedName>
        <fullName evidence="6">Diacylglycerol kinase</fullName>
    </submittedName>
</protein>
<reference evidence="6 7" key="2">
    <citation type="submission" date="2020-03" db="EMBL/GenBank/DDBJ databases">
        <title>Devosia chinhatensis sp. nov., isolated from a hexachlorocyclohexane (HCH) dump site in India.</title>
        <authorList>
            <person name="Kumar M."/>
            <person name="Lal R."/>
        </authorList>
    </citation>
    <scope>NUCLEOTIDE SEQUENCE [LARGE SCALE GENOMIC DNA]</scope>
    <source>
        <strain evidence="6 7">H239</strain>
    </source>
</reference>
<keyword evidence="2" id="KW-0547">Nucleotide-binding</keyword>
<evidence type="ECO:0000259" key="5">
    <source>
        <dbReference type="PROSITE" id="PS50146"/>
    </source>
</evidence>
<dbReference type="RefSeq" id="WP_164533479.1">
    <property type="nucleotide sequence ID" value="NZ_JAALFG010000001.1"/>
</dbReference>
<dbReference type="EMBL" id="JAALFG010000001">
    <property type="protein sequence ID" value="NGP17277.1"/>
    <property type="molecule type" value="Genomic_DNA"/>
</dbReference>
<keyword evidence="1" id="KW-0808">Transferase</keyword>
<proteinExistence type="predicted"/>
<feature type="domain" description="DAGKc" evidence="5">
    <location>
        <begin position="1"/>
        <end position="131"/>
    </location>
</feature>
<dbReference type="Pfam" id="PF00781">
    <property type="entry name" value="DAGK_cat"/>
    <property type="match status" value="1"/>
</dbReference>
<dbReference type="GO" id="GO:0016301">
    <property type="term" value="F:kinase activity"/>
    <property type="evidence" value="ECO:0007669"/>
    <property type="project" value="UniProtKB-KW"/>
</dbReference>
<dbReference type="PANTHER" id="PTHR12358:SF106">
    <property type="entry name" value="LIPID KINASE YEGS"/>
    <property type="match status" value="1"/>
</dbReference>
<evidence type="ECO:0000256" key="1">
    <source>
        <dbReference type="ARBA" id="ARBA00022679"/>
    </source>
</evidence>
<dbReference type="InterPro" id="IPR001206">
    <property type="entry name" value="Diacylglycerol_kinase_cat_dom"/>
</dbReference>
<dbReference type="GO" id="GO:0005886">
    <property type="term" value="C:plasma membrane"/>
    <property type="evidence" value="ECO:0007669"/>
    <property type="project" value="TreeGrafter"/>
</dbReference>
<dbReference type="Gene3D" id="3.40.50.10330">
    <property type="entry name" value="Probable inorganic polyphosphate/atp-NAD kinase, domain 1"/>
    <property type="match status" value="1"/>
</dbReference>
<reference evidence="6 7" key="1">
    <citation type="submission" date="2020-02" db="EMBL/GenBank/DDBJ databases">
        <authorList>
            <person name="Khan S.A."/>
            <person name="Jeon C.O."/>
            <person name="Chun B.H."/>
        </authorList>
    </citation>
    <scope>NUCLEOTIDE SEQUENCE [LARGE SCALE GENOMIC DNA]</scope>
    <source>
        <strain evidence="6 7">H239</strain>
    </source>
</reference>
<keyword evidence="4" id="KW-0067">ATP-binding</keyword>
<organism evidence="6 7">
    <name type="scientific">Devosia aurantiaca</name>
    <dbReference type="NCBI Taxonomy" id="2714858"/>
    <lineage>
        <taxon>Bacteria</taxon>
        <taxon>Pseudomonadati</taxon>
        <taxon>Pseudomonadota</taxon>
        <taxon>Alphaproteobacteria</taxon>
        <taxon>Hyphomicrobiales</taxon>
        <taxon>Devosiaceae</taxon>
        <taxon>Devosia</taxon>
    </lineage>
</organism>